<name>A0A561C491_9BURK</name>
<dbReference type="SMART" id="SM00304">
    <property type="entry name" value="HAMP"/>
    <property type="match status" value="1"/>
</dbReference>
<evidence type="ECO:0000256" key="12">
    <source>
        <dbReference type="ARBA" id="ARBA00023012"/>
    </source>
</evidence>
<dbReference type="SUPFAM" id="SSF55874">
    <property type="entry name" value="ATPase domain of HSP90 chaperone/DNA topoisomerase II/histidine kinase"/>
    <property type="match status" value="1"/>
</dbReference>
<dbReference type="InterPro" id="IPR005467">
    <property type="entry name" value="His_kinase_dom"/>
</dbReference>
<evidence type="ECO:0000256" key="11">
    <source>
        <dbReference type="ARBA" id="ARBA00022989"/>
    </source>
</evidence>
<evidence type="ECO:0000313" key="18">
    <source>
        <dbReference type="EMBL" id="TWD85830.1"/>
    </source>
</evidence>
<dbReference type="SMART" id="SM00388">
    <property type="entry name" value="HisKA"/>
    <property type="match status" value="1"/>
</dbReference>
<dbReference type="GO" id="GO:0000155">
    <property type="term" value="F:phosphorelay sensor kinase activity"/>
    <property type="evidence" value="ECO:0007669"/>
    <property type="project" value="InterPro"/>
</dbReference>
<evidence type="ECO:0000256" key="8">
    <source>
        <dbReference type="ARBA" id="ARBA00022741"/>
    </source>
</evidence>
<evidence type="ECO:0000259" key="16">
    <source>
        <dbReference type="PROSITE" id="PS50109"/>
    </source>
</evidence>
<dbReference type="Proteomes" id="UP000319722">
    <property type="component" value="Unassembled WGS sequence"/>
</dbReference>
<evidence type="ECO:0000256" key="5">
    <source>
        <dbReference type="ARBA" id="ARBA00022553"/>
    </source>
</evidence>
<evidence type="ECO:0000256" key="4">
    <source>
        <dbReference type="ARBA" id="ARBA00022475"/>
    </source>
</evidence>
<evidence type="ECO:0000256" key="13">
    <source>
        <dbReference type="ARBA" id="ARBA00023136"/>
    </source>
</evidence>
<feature type="transmembrane region" description="Helical" evidence="15">
    <location>
        <begin position="213"/>
        <end position="231"/>
    </location>
</feature>
<protein>
    <recommendedName>
        <fullName evidence="3">histidine kinase</fullName>
        <ecNumber evidence="3">2.7.13.3</ecNumber>
    </recommendedName>
</protein>
<evidence type="ECO:0000256" key="6">
    <source>
        <dbReference type="ARBA" id="ARBA00022679"/>
    </source>
</evidence>
<dbReference type="PANTHER" id="PTHR45528:SF1">
    <property type="entry name" value="SENSOR HISTIDINE KINASE CPXA"/>
    <property type="match status" value="1"/>
</dbReference>
<dbReference type="PROSITE" id="PS50109">
    <property type="entry name" value="HIS_KIN"/>
    <property type="match status" value="1"/>
</dbReference>
<sequence length="554" mass="61789">MEGRSRSVDFAAMFRLRLSFAFAVLVALVCCQAAFVYWGSNRVNEYAAHSRLTSDILSKLLEISANKQRLRVWASQRLMNAEATSAVRDQLLERMRTGAARLDAMSRLHLDSWRKVSSREDIAVPPEVFQLVEISKLLDGNILEVQAQLQDLQPLSPGAEFPNVWRQVAQVFDMTQGRDLRELLNGAIDGQRKAVPIARAATERGLDRLRQQAIAMAIIALVAAVLWALHLRGRLKRPLELLLQGTRALQSGSLEHRIELASGDEFEVVARHFNQMAAELQQHRQQADEARRRLEDAVRDRTLKLQSAHDTLQLLDHRRRQLFVDLSHELRTPATAIRGEAEITLRGGDKPPEEYRHALKRIVGTVQQLTKVIGDLLLIARAEADQLVIQPSPLDLSMLLSEVAEQGEALAALHGAVLTCEPVAETVMVRADGDRLRQAVMIVLDNAIRYSRPNGEVHLGCSIAADEVSIVVRDHGIGIDEAELPRVFERFVRGQRARAHRADGSGIGLSIAQAIVKAHRGRIDIQSRPEEGTEVRVVLARLPIHEREASALQP</sequence>
<dbReference type="Gene3D" id="3.30.565.10">
    <property type="entry name" value="Histidine kinase-like ATPase, C-terminal domain"/>
    <property type="match status" value="1"/>
</dbReference>
<dbReference type="InterPro" id="IPR036890">
    <property type="entry name" value="HATPase_C_sf"/>
</dbReference>
<evidence type="ECO:0000256" key="3">
    <source>
        <dbReference type="ARBA" id="ARBA00012438"/>
    </source>
</evidence>
<feature type="domain" description="HAMP" evidence="17">
    <location>
        <begin position="233"/>
        <end position="285"/>
    </location>
</feature>
<keyword evidence="6" id="KW-0808">Transferase</keyword>
<dbReference type="SMART" id="SM00387">
    <property type="entry name" value="HATPase_c"/>
    <property type="match status" value="1"/>
</dbReference>
<feature type="coiled-coil region" evidence="14">
    <location>
        <begin position="273"/>
        <end position="300"/>
    </location>
</feature>
<dbReference type="PANTHER" id="PTHR45528">
    <property type="entry name" value="SENSOR HISTIDINE KINASE CPXA"/>
    <property type="match status" value="1"/>
</dbReference>
<evidence type="ECO:0000313" key="19">
    <source>
        <dbReference type="Proteomes" id="UP000319722"/>
    </source>
</evidence>
<keyword evidence="8" id="KW-0547">Nucleotide-binding</keyword>
<dbReference type="EMBL" id="VIVL01000005">
    <property type="protein sequence ID" value="TWD85830.1"/>
    <property type="molecule type" value="Genomic_DNA"/>
</dbReference>
<dbReference type="CDD" id="cd00082">
    <property type="entry name" value="HisKA"/>
    <property type="match status" value="1"/>
</dbReference>
<accession>A0A561C491</accession>
<dbReference type="InterPro" id="IPR050398">
    <property type="entry name" value="HssS/ArlS-like"/>
</dbReference>
<evidence type="ECO:0000256" key="9">
    <source>
        <dbReference type="ARBA" id="ARBA00022777"/>
    </source>
</evidence>
<keyword evidence="12" id="KW-0902">Two-component regulatory system</keyword>
<dbReference type="Pfam" id="PF00672">
    <property type="entry name" value="HAMP"/>
    <property type="match status" value="1"/>
</dbReference>
<comment type="catalytic activity">
    <reaction evidence="1">
        <text>ATP + protein L-histidine = ADP + protein N-phospho-L-histidine.</text>
        <dbReference type="EC" id="2.7.13.3"/>
    </reaction>
</comment>
<evidence type="ECO:0000259" key="17">
    <source>
        <dbReference type="PROSITE" id="PS50885"/>
    </source>
</evidence>
<dbReference type="InterPro" id="IPR003660">
    <property type="entry name" value="HAMP_dom"/>
</dbReference>
<evidence type="ECO:0000256" key="14">
    <source>
        <dbReference type="SAM" id="Coils"/>
    </source>
</evidence>
<dbReference type="InterPro" id="IPR004358">
    <property type="entry name" value="Sig_transdc_His_kin-like_C"/>
</dbReference>
<dbReference type="AlphaFoldDB" id="A0A561C491"/>
<evidence type="ECO:0000256" key="10">
    <source>
        <dbReference type="ARBA" id="ARBA00022840"/>
    </source>
</evidence>
<comment type="subcellular location">
    <subcellularLocation>
        <location evidence="2">Cell inner membrane</location>
        <topology evidence="2">Multi-pass membrane protein</topology>
    </subcellularLocation>
</comment>
<keyword evidence="10" id="KW-0067">ATP-binding</keyword>
<keyword evidence="9" id="KW-0418">Kinase</keyword>
<evidence type="ECO:0000256" key="1">
    <source>
        <dbReference type="ARBA" id="ARBA00000085"/>
    </source>
</evidence>
<keyword evidence="7 15" id="KW-0812">Transmembrane</keyword>
<dbReference type="SUPFAM" id="SSF47384">
    <property type="entry name" value="Homodimeric domain of signal transducing histidine kinase"/>
    <property type="match status" value="1"/>
</dbReference>
<evidence type="ECO:0000256" key="15">
    <source>
        <dbReference type="SAM" id="Phobius"/>
    </source>
</evidence>
<keyword evidence="14" id="KW-0175">Coiled coil</keyword>
<dbReference type="GO" id="GO:0005524">
    <property type="term" value="F:ATP binding"/>
    <property type="evidence" value="ECO:0007669"/>
    <property type="project" value="UniProtKB-KW"/>
</dbReference>
<dbReference type="PRINTS" id="PR00344">
    <property type="entry name" value="BCTRLSENSOR"/>
</dbReference>
<reference evidence="18 19" key="1">
    <citation type="submission" date="2019-06" db="EMBL/GenBank/DDBJ databases">
        <title>Sorghum-associated microbial communities from plants grown in Nebraska, USA.</title>
        <authorList>
            <person name="Schachtman D."/>
        </authorList>
    </citation>
    <scope>NUCLEOTIDE SEQUENCE [LARGE SCALE GENOMIC DNA]</scope>
    <source>
        <strain evidence="18 19">T529</strain>
    </source>
</reference>
<dbReference type="CDD" id="cd06225">
    <property type="entry name" value="HAMP"/>
    <property type="match status" value="1"/>
</dbReference>
<dbReference type="SUPFAM" id="SSF158472">
    <property type="entry name" value="HAMP domain-like"/>
    <property type="match status" value="1"/>
</dbReference>
<dbReference type="PROSITE" id="PS50885">
    <property type="entry name" value="HAMP"/>
    <property type="match status" value="1"/>
</dbReference>
<keyword evidence="4" id="KW-1003">Cell membrane</keyword>
<evidence type="ECO:0000256" key="7">
    <source>
        <dbReference type="ARBA" id="ARBA00022692"/>
    </source>
</evidence>
<dbReference type="Pfam" id="PF02518">
    <property type="entry name" value="HATPase_c"/>
    <property type="match status" value="1"/>
</dbReference>
<dbReference type="GO" id="GO:0005886">
    <property type="term" value="C:plasma membrane"/>
    <property type="evidence" value="ECO:0007669"/>
    <property type="project" value="UniProtKB-SubCell"/>
</dbReference>
<dbReference type="Gene3D" id="1.10.287.130">
    <property type="match status" value="1"/>
</dbReference>
<feature type="domain" description="Histidine kinase" evidence="16">
    <location>
        <begin position="325"/>
        <end position="543"/>
    </location>
</feature>
<dbReference type="Pfam" id="PF00512">
    <property type="entry name" value="HisKA"/>
    <property type="match status" value="1"/>
</dbReference>
<dbReference type="InterPro" id="IPR036097">
    <property type="entry name" value="HisK_dim/P_sf"/>
</dbReference>
<organism evidence="18 19">
    <name type="scientific">Variovorax beijingensis</name>
    <dbReference type="NCBI Taxonomy" id="2496117"/>
    <lineage>
        <taxon>Bacteria</taxon>
        <taxon>Pseudomonadati</taxon>
        <taxon>Pseudomonadota</taxon>
        <taxon>Betaproteobacteria</taxon>
        <taxon>Burkholderiales</taxon>
        <taxon>Comamonadaceae</taxon>
        <taxon>Variovorax</taxon>
    </lineage>
</organism>
<keyword evidence="11 15" id="KW-1133">Transmembrane helix</keyword>
<dbReference type="InterPro" id="IPR003594">
    <property type="entry name" value="HATPase_dom"/>
</dbReference>
<dbReference type="InterPro" id="IPR003661">
    <property type="entry name" value="HisK_dim/P_dom"/>
</dbReference>
<keyword evidence="13 15" id="KW-0472">Membrane</keyword>
<keyword evidence="5" id="KW-0597">Phosphoprotein</keyword>
<dbReference type="FunFam" id="3.30.565.10:FF:000006">
    <property type="entry name" value="Sensor histidine kinase WalK"/>
    <property type="match status" value="1"/>
</dbReference>
<evidence type="ECO:0000256" key="2">
    <source>
        <dbReference type="ARBA" id="ARBA00004429"/>
    </source>
</evidence>
<dbReference type="EC" id="2.7.13.3" evidence="3"/>
<comment type="caution">
    <text evidence="18">The sequence shown here is derived from an EMBL/GenBank/DDBJ whole genome shotgun (WGS) entry which is preliminary data.</text>
</comment>
<gene>
    <name evidence="18" type="ORF">FB547_105342</name>
</gene>
<dbReference type="Gene3D" id="6.10.340.10">
    <property type="match status" value="1"/>
</dbReference>
<proteinExistence type="predicted"/>